<proteinExistence type="predicted"/>
<reference evidence="2 3" key="1">
    <citation type="journal article" date="2021" name="Commun. Biol.">
        <title>The genome of Shorea leprosula (Dipterocarpaceae) highlights the ecological relevance of drought in aseasonal tropical rainforests.</title>
        <authorList>
            <person name="Ng K.K.S."/>
            <person name="Kobayashi M.J."/>
            <person name="Fawcett J.A."/>
            <person name="Hatakeyama M."/>
            <person name="Paape T."/>
            <person name="Ng C.H."/>
            <person name="Ang C.C."/>
            <person name="Tnah L.H."/>
            <person name="Lee C.T."/>
            <person name="Nishiyama T."/>
            <person name="Sese J."/>
            <person name="O'Brien M.J."/>
            <person name="Copetti D."/>
            <person name="Mohd Noor M.I."/>
            <person name="Ong R.C."/>
            <person name="Putra M."/>
            <person name="Sireger I.Z."/>
            <person name="Indrioko S."/>
            <person name="Kosugi Y."/>
            <person name="Izuno A."/>
            <person name="Isagi Y."/>
            <person name="Lee S.L."/>
            <person name="Shimizu K.K."/>
        </authorList>
    </citation>
    <scope>NUCLEOTIDE SEQUENCE [LARGE SCALE GENOMIC DNA]</scope>
    <source>
        <strain evidence="2">214</strain>
    </source>
</reference>
<gene>
    <name evidence="2" type="ORF">SLEP1_g48776</name>
</gene>
<keyword evidence="3" id="KW-1185">Reference proteome</keyword>
<keyword evidence="1" id="KW-1133">Transmembrane helix</keyword>
<evidence type="ECO:0000313" key="3">
    <source>
        <dbReference type="Proteomes" id="UP001054252"/>
    </source>
</evidence>
<feature type="transmembrane region" description="Helical" evidence="1">
    <location>
        <begin position="6"/>
        <end position="25"/>
    </location>
</feature>
<sequence>MLKFLPRAIHIYLLSYLIVFLVHHFRNRNRGRGNQGE</sequence>
<dbReference type="AlphaFoldDB" id="A0AAV5LUM3"/>
<protein>
    <submittedName>
        <fullName evidence="2">Uncharacterized protein</fullName>
    </submittedName>
</protein>
<name>A0AAV5LUM3_9ROSI</name>
<evidence type="ECO:0000313" key="2">
    <source>
        <dbReference type="EMBL" id="GKV41210.1"/>
    </source>
</evidence>
<dbReference type="Proteomes" id="UP001054252">
    <property type="component" value="Unassembled WGS sequence"/>
</dbReference>
<keyword evidence="1" id="KW-0812">Transmembrane</keyword>
<comment type="caution">
    <text evidence="2">The sequence shown here is derived from an EMBL/GenBank/DDBJ whole genome shotgun (WGS) entry which is preliminary data.</text>
</comment>
<keyword evidence="1" id="KW-0472">Membrane</keyword>
<evidence type="ECO:0000256" key="1">
    <source>
        <dbReference type="SAM" id="Phobius"/>
    </source>
</evidence>
<accession>A0AAV5LUM3</accession>
<dbReference type="EMBL" id="BPVZ01000148">
    <property type="protein sequence ID" value="GKV41210.1"/>
    <property type="molecule type" value="Genomic_DNA"/>
</dbReference>
<organism evidence="2 3">
    <name type="scientific">Rubroshorea leprosula</name>
    <dbReference type="NCBI Taxonomy" id="152421"/>
    <lineage>
        <taxon>Eukaryota</taxon>
        <taxon>Viridiplantae</taxon>
        <taxon>Streptophyta</taxon>
        <taxon>Embryophyta</taxon>
        <taxon>Tracheophyta</taxon>
        <taxon>Spermatophyta</taxon>
        <taxon>Magnoliopsida</taxon>
        <taxon>eudicotyledons</taxon>
        <taxon>Gunneridae</taxon>
        <taxon>Pentapetalae</taxon>
        <taxon>rosids</taxon>
        <taxon>malvids</taxon>
        <taxon>Malvales</taxon>
        <taxon>Dipterocarpaceae</taxon>
        <taxon>Rubroshorea</taxon>
    </lineage>
</organism>